<gene>
    <name evidence="5" type="primary">thiQ</name>
    <name evidence="5" type="ORF">PSET11_00502</name>
</gene>
<reference evidence="5 6" key="1">
    <citation type="submission" date="2018-11" db="EMBL/GenBank/DDBJ databases">
        <authorList>
            <person name="Criscuolo A."/>
        </authorList>
    </citation>
    <scope>NUCLEOTIDE SEQUENCE [LARGE SCALE GENOMIC DNA]</scope>
    <source>
        <strain evidence="5">AT11b</strain>
    </source>
</reference>
<keyword evidence="1" id="KW-0813">Transport</keyword>
<protein>
    <submittedName>
        <fullName evidence="5">Thiamine import ATP-binding protein ThiQ</fullName>
        <ecNumber evidence="5">3.6.3.-</ecNumber>
    </submittedName>
</protein>
<organism evidence="5 6">
    <name type="scientific">Arthrobacter ulcerisalmonis</name>
    <dbReference type="NCBI Taxonomy" id="2483813"/>
    <lineage>
        <taxon>Bacteria</taxon>
        <taxon>Bacillati</taxon>
        <taxon>Actinomycetota</taxon>
        <taxon>Actinomycetes</taxon>
        <taxon>Micrococcales</taxon>
        <taxon>Micrococcaceae</taxon>
        <taxon>Arthrobacter</taxon>
    </lineage>
</organism>
<dbReference type="GO" id="GO:0005524">
    <property type="term" value="F:ATP binding"/>
    <property type="evidence" value="ECO:0007669"/>
    <property type="project" value="UniProtKB-KW"/>
</dbReference>
<dbReference type="EC" id="3.6.3.-" evidence="5"/>
<sequence>MVRSSKPDHFVELQALDAGYVPDKPVLRGVDLALSEPGIVHVAGPNGSGKSTLVEVLSGYLLPAAGSALVSGLAASSAQAHLHRRICRTEPALYPMMSVRDHLIFASRWCGADPQEALDRAESYGLGEWLDHAAETLSTGNRRRLWIIQCTVGSFSTVVLDEPFNGLDQASEAVLAAELHAWSDTRCVVLVAHQPPPVLHVDRVLAWPPAPLANVS</sequence>
<evidence type="ECO:0000313" key="6">
    <source>
        <dbReference type="Proteomes" id="UP000280861"/>
    </source>
</evidence>
<dbReference type="PANTHER" id="PTHR42939">
    <property type="entry name" value="ABC TRANSPORTER ATP-BINDING PROTEIN ALBC-RELATED"/>
    <property type="match status" value="1"/>
</dbReference>
<accession>A0A3P5WFV5</accession>
<evidence type="ECO:0000256" key="1">
    <source>
        <dbReference type="ARBA" id="ARBA00022448"/>
    </source>
</evidence>
<feature type="domain" description="ABC transporter" evidence="4">
    <location>
        <begin position="11"/>
        <end position="215"/>
    </location>
</feature>
<keyword evidence="6" id="KW-1185">Reference proteome</keyword>
<evidence type="ECO:0000259" key="4">
    <source>
        <dbReference type="PROSITE" id="PS50893"/>
    </source>
</evidence>
<dbReference type="SMART" id="SM00382">
    <property type="entry name" value="AAA"/>
    <property type="match status" value="1"/>
</dbReference>
<dbReference type="PANTHER" id="PTHR42939:SF1">
    <property type="entry name" value="ABC TRANSPORTER ATP-BINDING PROTEIN ALBC-RELATED"/>
    <property type="match status" value="1"/>
</dbReference>
<dbReference type="InterPro" id="IPR003593">
    <property type="entry name" value="AAA+_ATPase"/>
</dbReference>
<name>A0A3P5WFV5_9MICC</name>
<dbReference type="Proteomes" id="UP000280861">
    <property type="component" value="Unassembled WGS sequence"/>
</dbReference>
<dbReference type="InterPro" id="IPR003439">
    <property type="entry name" value="ABC_transporter-like_ATP-bd"/>
</dbReference>
<evidence type="ECO:0000313" key="5">
    <source>
        <dbReference type="EMBL" id="VDC18738.1"/>
    </source>
</evidence>
<dbReference type="Gene3D" id="3.40.50.300">
    <property type="entry name" value="P-loop containing nucleotide triphosphate hydrolases"/>
    <property type="match status" value="1"/>
</dbReference>
<dbReference type="InterPro" id="IPR027417">
    <property type="entry name" value="P-loop_NTPase"/>
</dbReference>
<dbReference type="EMBL" id="UXAU01000009">
    <property type="protein sequence ID" value="VDC18738.1"/>
    <property type="molecule type" value="Genomic_DNA"/>
</dbReference>
<evidence type="ECO:0000256" key="2">
    <source>
        <dbReference type="ARBA" id="ARBA00022741"/>
    </source>
</evidence>
<keyword evidence="3 5" id="KW-0067">ATP-binding</keyword>
<proteinExistence type="predicted"/>
<keyword evidence="2" id="KW-0547">Nucleotide-binding</keyword>
<dbReference type="GO" id="GO:0016887">
    <property type="term" value="F:ATP hydrolysis activity"/>
    <property type="evidence" value="ECO:0007669"/>
    <property type="project" value="InterPro"/>
</dbReference>
<dbReference type="SUPFAM" id="SSF52540">
    <property type="entry name" value="P-loop containing nucleoside triphosphate hydrolases"/>
    <property type="match status" value="1"/>
</dbReference>
<dbReference type="InterPro" id="IPR051782">
    <property type="entry name" value="ABC_Transporter_VariousFunc"/>
</dbReference>
<dbReference type="PROSITE" id="PS50893">
    <property type="entry name" value="ABC_TRANSPORTER_2"/>
    <property type="match status" value="1"/>
</dbReference>
<keyword evidence="5" id="KW-0378">Hydrolase</keyword>
<dbReference type="AlphaFoldDB" id="A0A3P5WFV5"/>
<evidence type="ECO:0000256" key="3">
    <source>
        <dbReference type="ARBA" id="ARBA00022840"/>
    </source>
</evidence>
<dbReference type="Pfam" id="PF00005">
    <property type="entry name" value="ABC_tran"/>
    <property type="match status" value="1"/>
</dbReference>